<evidence type="ECO:0000313" key="1">
    <source>
        <dbReference type="EMBL" id="KAG7485154.1"/>
    </source>
</evidence>
<evidence type="ECO:0008006" key="3">
    <source>
        <dbReference type="Google" id="ProtNLM"/>
    </source>
</evidence>
<protein>
    <recommendedName>
        <fullName evidence="3">Secreted protein</fullName>
    </recommendedName>
</protein>
<dbReference type="Proteomes" id="UP000693946">
    <property type="component" value="Linkage Group LG6"/>
</dbReference>
<accession>A0AAV6Q6F3</accession>
<evidence type="ECO:0000313" key="2">
    <source>
        <dbReference type="Proteomes" id="UP000693946"/>
    </source>
</evidence>
<sequence>MLPLSDIRFVWLRLVRLIVWRRAAPLCPVSANTRCCGSTHVVWWYLFTSPCLVCCVRSGVVLDSPCLIFLPLW</sequence>
<reference evidence="1 2" key="1">
    <citation type="journal article" date="2021" name="Sci. Rep.">
        <title>Chromosome anchoring in Senegalese sole (Solea senegalensis) reveals sex-associated markers and genome rearrangements in flatfish.</title>
        <authorList>
            <person name="Guerrero-Cozar I."/>
            <person name="Gomez-Garrido J."/>
            <person name="Berbel C."/>
            <person name="Martinez-Blanch J.F."/>
            <person name="Alioto T."/>
            <person name="Claros M.G."/>
            <person name="Gagnaire P.A."/>
            <person name="Manchado M."/>
        </authorList>
    </citation>
    <scope>NUCLEOTIDE SEQUENCE [LARGE SCALE GENOMIC DNA]</scope>
    <source>
        <strain evidence="1">Sse05_10M</strain>
    </source>
</reference>
<dbReference type="AlphaFoldDB" id="A0AAV6Q6F3"/>
<dbReference type="EMBL" id="JAGKHQ010000018">
    <property type="protein sequence ID" value="KAG7485154.1"/>
    <property type="molecule type" value="Genomic_DNA"/>
</dbReference>
<gene>
    <name evidence="1" type="ORF">JOB18_004071</name>
</gene>
<name>A0AAV6Q6F3_SOLSE</name>
<keyword evidence="2" id="KW-1185">Reference proteome</keyword>
<comment type="caution">
    <text evidence="1">The sequence shown here is derived from an EMBL/GenBank/DDBJ whole genome shotgun (WGS) entry which is preliminary data.</text>
</comment>
<organism evidence="1 2">
    <name type="scientific">Solea senegalensis</name>
    <name type="common">Senegalese sole</name>
    <dbReference type="NCBI Taxonomy" id="28829"/>
    <lineage>
        <taxon>Eukaryota</taxon>
        <taxon>Metazoa</taxon>
        <taxon>Chordata</taxon>
        <taxon>Craniata</taxon>
        <taxon>Vertebrata</taxon>
        <taxon>Euteleostomi</taxon>
        <taxon>Actinopterygii</taxon>
        <taxon>Neopterygii</taxon>
        <taxon>Teleostei</taxon>
        <taxon>Neoteleostei</taxon>
        <taxon>Acanthomorphata</taxon>
        <taxon>Carangaria</taxon>
        <taxon>Pleuronectiformes</taxon>
        <taxon>Pleuronectoidei</taxon>
        <taxon>Soleidae</taxon>
        <taxon>Solea</taxon>
    </lineage>
</organism>
<proteinExistence type="predicted"/>